<evidence type="ECO:0008006" key="3">
    <source>
        <dbReference type="Google" id="ProtNLM"/>
    </source>
</evidence>
<keyword evidence="2" id="KW-1185">Reference proteome</keyword>
<protein>
    <recommendedName>
        <fullName evidence="3">Phage capsid protein</fullName>
    </recommendedName>
</protein>
<dbReference type="InterPro" id="IPR048813">
    <property type="entry name" value="GP7-like"/>
</dbReference>
<comment type="caution">
    <text evidence="1">The sequence shown here is derived from an EMBL/GenBank/DDBJ whole genome shotgun (WGS) entry which is preliminary data.</text>
</comment>
<dbReference type="RefSeq" id="WP_120012959.1">
    <property type="nucleotide sequence ID" value="NZ_QZWZ01000002.1"/>
</dbReference>
<dbReference type="NCBIfam" id="NF045672">
    <property type="entry name" value="MCP_gp7_epsi_15"/>
    <property type="match status" value="1"/>
</dbReference>
<dbReference type="EMBL" id="QZWZ01000002">
    <property type="protein sequence ID" value="RJT42003.1"/>
    <property type="molecule type" value="Genomic_DNA"/>
</dbReference>
<dbReference type="Pfam" id="PF20911">
    <property type="entry name" value="GP7"/>
    <property type="match status" value="1"/>
</dbReference>
<evidence type="ECO:0000313" key="1">
    <source>
        <dbReference type="EMBL" id="RJT42003.1"/>
    </source>
</evidence>
<gene>
    <name evidence="1" type="ORF">D3227_04815</name>
</gene>
<reference evidence="1 2" key="1">
    <citation type="submission" date="2018-09" db="EMBL/GenBank/DDBJ databases">
        <title>Mesorhizobium carmichaelinearum sp. nov. isolated from Carmichaelinea spp. root nodules in New Zealand.</title>
        <authorList>
            <person name="De Meyer S.E."/>
        </authorList>
    </citation>
    <scope>NUCLEOTIDE SEQUENCE [LARGE SCALE GENOMIC DNA]</scope>
    <source>
        <strain evidence="1 2">ICMP19557</strain>
    </source>
</reference>
<proteinExistence type="predicted"/>
<accession>A0A3A5KYT8</accession>
<sequence>MATIGNTYPQLIDMHKASAEGTVIELLKQNNPILEDAIATPCNMDALHRHSIRTGYPTVSWGRLYKGVKASKSTMQQVDDTTGFLQARSEIDVNLLKLAPDPAKARLVDSAPYLEVMNQEMATGMFYHNTDATPEKFKGLSPRFSLYNTNIPDPTKPNIANQVIHGGGSGADNTSIWFVTWADHATSLLYPKASKAGVQVEDKGTEKVFDGNGDPYYAKVTTFQWDMGAFVKDYRYNVRIANIDVSDMMAGTVDVWALLRKAYYRMFQVYGIGALGGKSACYMNRQVLEVLDAQSTDRALIAANPNYTALGQAQVEGKLVRTYREIPIRMTDALLNTEALVGSVAI</sequence>
<dbReference type="Proteomes" id="UP000272706">
    <property type="component" value="Unassembled WGS sequence"/>
</dbReference>
<name>A0A3A5KYT8_9HYPH</name>
<organism evidence="1 2">
    <name type="scientific">Mesorhizobium waimense</name>
    <dbReference type="NCBI Taxonomy" id="1300307"/>
    <lineage>
        <taxon>Bacteria</taxon>
        <taxon>Pseudomonadati</taxon>
        <taxon>Pseudomonadota</taxon>
        <taxon>Alphaproteobacteria</taxon>
        <taxon>Hyphomicrobiales</taxon>
        <taxon>Phyllobacteriaceae</taxon>
        <taxon>Mesorhizobium</taxon>
    </lineage>
</organism>
<dbReference type="OrthoDB" id="1630256at2"/>
<dbReference type="AlphaFoldDB" id="A0A3A5KYT8"/>
<evidence type="ECO:0000313" key="2">
    <source>
        <dbReference type="Proteomes" id="UP000272706"/>
    </source>
</evidence>